<dbReference type="OrthoDB" id="10262892at2759"/>
<dbReference type="PANTHER" id="PTHR12388">
    <property type="entry name" value="MITOCHONDRIA ASSOCIATED GRANULOCYTE MACROPHAGE CSF SIGNALING MOLECULE"/>
    <property type="match status" value="1"/>
</dbReference>
<keyword evidence="5" id="KW-0813">Transport</keyword>
<dbReference type="eggNOG" id="KOG3442">
    <property type="taxonomic scope" value="Eukaryota"/>
</dbReference>
<comment type="similarity">
    <text evidence="2">Belongs to the TIM16/PAM16 family.</text>
</comment>
<evidence type="ECO:0000256" key="8">
    <source>
        <dbReference type="ARBA" id="ARBA00023010"/>
    </source>
</evidence>
<keyword evidence="10" id="KW-0472">Membrane</keyword>
<keyword evidence="9" id="KW-0496">Mitochondrion</keyword>
<evidence type="ECO:0000313" key="14">
    <source>
        <dbReference type="Proteomes" id="UP000077115"/>
    </source>
</evidence>
<dbReference type="Pfam" id="PF03656">
    <property type="entry name" value="Pam16"/>
    <property type="match status" value="1"/>
</dbReference>
<accession>A0A177WHY4</accession>
<dbReference type="GO" id="GO:0005744">
    <property type="term" value="C:TIM23 mitochondrial import inner membrane translocase complex"/>
    <property type="evidence" value="ECO:0007669"/>
    <property type="project" value="InterPro"/>
</dbReference>
<proteinExistence type="inferred from homology"/>
<sequence length="129" mass="14044">MVNPARIITQVAVVGTQILGRAFLEAYRAAAQNSAKNIAGGAATAASGDALTRQTGMTLDEAMLILNVNKQSSMKEITQKYEHLFKANDPKHGGTFFLHSKVFRAKERLDLELKRAAQELEKANTASKQ</sequence>
<evidence type="ECO:0000256" key="11">
    <source>
        <dbReference type="ARBA" id="ARBA00030422"/>
    </source>
</evidence>
<dbReference type="PANTHER" id="PTHR12388:SF0">
    <property type="entry name" value="MITOCHONDRIAL IMPORT INNER MEMBRANE TRANSLOCASE SUBUNIT TIM16"/>
    <property type="match status" value="1"/>
</dbReference>
<gene>
    <name evidence="13" type="ORF">BDEG_23247</name>
</gene>
<evidence type="ECO:0000256" key="2">
    <source>
        <dbReference type="ARBA" id="ARBA00008817"/>
    </source>
</evidence>
<comment type="subcellular location">
    <subcellularLocation>
        <location evidence="1">Mitochondrion inner membrane</location>
        <topology evidence="1">Peripheral membrane protein</topology>
    </subcellularLocation>
</comment>
<dbReference type="STRING" id="403673.A0A177WHY4"/>
<evidence type="ECO:0000256" key="10">
    <source>
        <dbReference type="ARBA" id="ARBA00023136"/>
    </source>
</evidence>
<dbReference type="VEuPathDB" id="FungiDB:BDEG_23247"/>
<reference evidence="13 14" key="1">
    <citation type="submission" date="2006-10" db="EMBL/GenBank/DDBJ databases">
        <title>The Genome Sequence of Batrachochytrium dendrobatidis JEL423.</title>
        <authorList>
            <consortium name="The Broad Institute Genome Sequencing Platform"/>
            <person name="Birren B."/>
            <person name="Lander E."/>
            <person name="Galagan J."/>
            <person name="Cuomo C."/>
            <person name="Devon K."/>
            <person name="Jaffe D."/>
            <person name="Butler J."/>
            <person name="Alvarez P."/>
            <person name="Gnerre S."/>
            <person name="Grabherr M."/>
            <person name="Kleber M."/>
            <person name="Mauceli E."/>
            <person name="Brockman W."/>
            <person name="Young S."/>
            <person name="LaButti K."/>
            <person name="Sykes S."/>
            <person name="DeCaprio D."/>
            <person name="Crawford M."/>
            <person name="Koehrsen M."/>
            <person name="Engels R."/>
            <person name="Montgomery P."/>
            <person name="Pearson M."/>
            <person name="Howarth C."/>
            <person name="Larson L."/>
            <person name="White J."/>
            <person name="O'Leary S."/>
            <person name="Kodira C."/>
            <person name="Zeng Q."/>
            <person name="Yandava C."/>
            <person name="Alvarado L."/>
            <person name="Longcore J."/>
            <person name="James T."/>
        </authorList>
    </citation>
    <scope>NUCLEOTIDE SEQUENCE [LARGE SCALE GENOMIC DNA]</scope>
    <source>
        <strain evidence="13 14">JEL423</strain>
    </source>
</reference>
<dbReference type="EMBL" id="DS022303">
    <property type="protein sequence ID" value="OAJ39396.1"/>
    <property type="molecule type" value="Genomic_DNA"/>
</dbReference>
<keyword evidence="8" id="KW-0811">Translocation</keyword>
<evidence type="ECO:0000256" key="6">
    <source>
        <dbReference type="ARBA" id="ARBA00022792"/>
    </source>
</evidence>
<evidence type="ECO:0000313" key="13">
    <source>
        <dbReference type="EMBL" id="OAJ39396.1"/>
    </source>
</evidence>
<dbReference type="Proteomes" id="UP000077115">
    <property type="component" value="Unassembled WGS sequence"/>
</dbReference>
<protein>
    <recommendedName>
        <fullName evidence="4">Mitochondrial import inner membrane translocase subunit TIM16</fullName>
    </recommendedName>
    <alternativeName>
        <fullName evidence="3">Mitochondrial import inner membrane translocase subunit tim16</fullName>
    </alternativeName>
    <alternativeName>
        <fullName evidence="11 12">Presequence translocated-associated motor subunit PAM16</fullName>
    </alternativeName>
</protein>
<dbReference type="GO" id="GO:0030150">
    <property type="term" value="P:protein import into mitochondrial matrix"/>
    <property type="evidence" value="ECO:0007669"/>
    <property type="project" value="InterPro"/>
</dbReference>
<name>A0A177WHY4_BATDL</name>
<evidence type="ECO:0000256" key="12">
    <source>
        <dbReference type="ARBA" id="ARBA00031407"/>
    </source>
</evidence>
<keyword evidence="6" id="KW-0999">Mitochondrion inner membrane</keyword>
<evidence type="ECO:0000256" key="4">
    <source>
        <dbReference type="ARBA" id="ARBA00020721"/>
    </source>
</evidence>
<reference evidence="13 14" key="2">
    <citation type="submission" date="2016-05" db="EMBL/GenBank/DDBJ databases">
        <title>Lineage-specific infection strategies underlie the spectrum of fungal disease in amphibians.</title>
        <authorList>
            <person name="Cuomo C.A."/>
            <person name="Farrer R.A."/>
            <person name="James T."/>
            <person name="Longcore J."/>
            <person name="Birren B."/>
        </authorList>
    </citation>
    <scope>NUCLEOTIDE SEQUENCE [LARGE SCALE GENOMIC DNA]</scope>
    <source>
        <strain evidence="13 14">JEL423</strain>
    </source>
</reference>
<evidence type="ECO:0000256" key="9">
    <source>
        <dbReference type="ARBA" id="ARBA00023128"/>
    </source>
</evidence>
<evidence type="ECO:0000256" key="7">
    <source>
        <dbReference type="ARBA" id="ARBA00022927"/>
    </source>
</evidence>
<dbReference type="FunFam" id="1.10.287.110:FF:000006">
    <property type="entry name" value="Import inner membrane translocase subunit TIM16"/>
    <property type="match status" value="1"/>
</dbReference>
<keyword evidence="7" id="KW-0653">Protein transport</keyword>
<evidence type="ECO:0000256" key="3">
    <source>
        <dbReference type="ARBA" id="ARBA00013571"/>
    </source>
</evidence>
<dbReference type="Gene3D" id="1.10.287.110">
    <property type="entry name" value="DnaJ domain"/>
    <property type="match status" value="1"/>
</dbReference>
<organism evidence="13 14">
    <name type="scientific">Batrachochytrium dendrobatidis (strain JEL423)</name>
    <dbReference type="NCBI Taxonomy" id="403673"/>
    <lineage>
        <taxon>Eukaryota</taxon>
        <taxon>Fungi</taxon>
        <taxon>Fungi incertae sedis</taxon>
        <taxon>Chytridiomycota</taxon>
        <taxon>Chytridiomycota incertae sedis</taxon>
        <taxon>Chytridiomycetes</taxon>
        <taxon>Rhizophydiales</taxon>
        <taxon>Rhizophydiales incertae sedis</taxon>
        <taxon>Batrachochytrium</taxon>
    </lineage>
</organism>
<dbReference type="AlphaFoldDB" id="A0A177WHY4"/>
<dbReference type="InterPro" id="IPR036869">
    <property type="entry name" value="J_dom_sf"/>
</dbReference>
<dbReference type="InterPro" id="IPR005341">
    <property type="entry name" value="Tim16"/>
</dbReference>
<evidence type="ECO:0000256" key="5">
    <source>
        <dbReference type="ARBA" id="ARBA00022448"/>
    </source>
</evidence>
<evidence type="ECO:0000256" key="1">
    <source>
        <dbReference type="ARBA" id="ARBA00004637"/>
    </source>
</evidence>